<dbReference type="InterPro" id="IPR020045">
    <property type="entry name" value="DNA_polI_H3TH"/>
</dbReference>
<dbReference type="GO" id="GO:0008409">
    <property type="term" value="F:5'-3' exonuclease activity"/>
    <property type="evidence" value="ECO:0007669"/>
    <property type="project" value="InterPro"/>
</dbReference>
<dbReference type="PANTHER" id="PTHR42646">
    <property type="entry name" value="FLAP ENDONUCLEASE XNI"/>
    <property type="match status" value="1"/>
</dbReference>
<dbReference type="SUPFAM" id="SSF47807">
    <property type="entry name" value="5' to 3' exonuclease, C-terminal subdomain"/>
    <property type="match status" value="1"/>
</dbReference>
<dbReference type="InterPro" id="IPR036279">
    <property type="entry name" value="5-3_exonuclease_C_sf"/>
</dbReference>
<reference evidence="3 4" key="1">
    <citation type="journal article" date="2018" name="PLoS Genet.">
        <title>Population sequencing reveals clonal diversity and ancestral inbreeding in the grapevine cultivar Chardonnay.</title>
        <authorList>
            <person name="Roach M.J."/>
            <person name="Johnson D.L."/>
            <person name="Bohlmann J."/>
            <person name="van Vuuren H.J."/>
            <person name="Jones S.J."/>
            <person name="Pretorius I.S."/>
            <person name="Schmidt S.A."/>
            <person name="Borneman A.R."/>
        </authorList>
    </citation>
    <scope>NUCLEOTIDE SEQUENCE [LARGE SCALE GENOMIC DNA]</scope>
    <source>
        <strain evidence="4">cv. Chardonnay</strain>
        <tissue evidence="3">Leaf</tissue>
    </source>
</reference>
<dbReference type="GO" id="GO:0033567">
    <property type="term" value="P:DNA replication, Okazaki fragment processing"/>
    <property type="evidence" value="ECO:0007669"/>
    <property type="project" value="InterPro"/>
</dbReference>
<dbReference type="AlphaFoldDB" id="A0A438DFQ0"/>
<dbReference type="Gene3D" id="1.10.150.20">
    <property type="entry name" value="5' to 3' exonuclease, C-terminal subdomain"/>
    <property type="match status" value="1"/>
</dbReference>
<dbReference type="PANTHER" id="PTHR42646:SF2">
    <property type="entry name" value="5'-3' EXONUCLEASE FAMILY PROTEIN"/>
    <property type="match status" value="1"/>
</dbReference>
<dbReference type="InterPro" id="IPR002421">
    <property type="entry name" value="5-3_exonuclease"/>
</dbReference>
<dbReference type="InterPro" id="IPR008918">
    <property type="entry name" value="HhH2"/>
</dbReference>
<dbReference type="SMART" id="SM00475">
    <property type="entry name" value="53EXOc"/>
    <property type="match status" value="1"/>
</dbReference>
<dbReference type="EMBL" id="QGNW01001646">
    <property type="protein sequence ID" value="RVW34270.1"/>
    <property type="molecule type" value="Genomic_DNA"/>
</dbReference>
<protein>
    <submittedName>
        <fullName evidence="3">DNA polymerase I</fullName>
    </submittedName>
</protein>
<comment type="caution">
    <text evidence="3">The sequence shown here is derived from an EMBL/GenBank/DDBJ whole genome shotgun (WGS) entry which is preliminary data.</text>
</comment>
<dbReference type="Pfam" id="PF01367">
    <property type="entry name" value="5_3_exonuc"/>
    <property type="match status" value="1"/>
</dbReference>
<proteinExistence type="predicted"/>
<evidence type="ECO:0000313" key="3">
    <source>
        <dbReference type="EMBL" id="RVW34270.1"/>
    </source>
</evidence>
<sequence length="208" mass="23300">MTSFGMEDFAKRYGNLEPSQFVDVISLVGDKSDNIPGVEGIGNVHAVQLITKFGTLENLLQCVDQVQEERIRKALISGADQAVLSKNLALLRCDLPFYMVPFTTEDLIFTKPEVRNLTLKSSPPELVVSYLLQFKLLLMKFLGPGSRARVPAALGLTYLTRLHFLVLIQDNGEKFTSLLNAISAYAEGFSADPIIRRAFYLWKKLEKQ</sequence>
<accession>A0A438DFQ0</accession>
<dbReference type="CDD" id="cd09898">
    <property type="entry name" value="H3TH_53EXO"/>
    <property type="match status" value="1"/>
</dbReference>
<gene>
    <name evidence="3" type="primary">polA_2</name>
    <name evidence="3" type="ORF">CK203_092995</name>
</gene>
<evidence type="ECO:0000259" key="2">
    <source>
        <dbReference type="SMART" id="SM00475"/>
    </source>
</evidence>
<dbReference type="Proteomes" id="UP000288805">
    <property type="component" value="Unassembled WGS sequence"/>
</dbReference>
<dbReference type="GO" id="GO:0017108">
    <property type="term" value="F:5'-flap endonuclease activity"/>
    <property type="evidence" value="ECO:0007669"/>
    <property type="project" value="InterPro"/>
</dbReference>
<keyword evidence="1" id="KW-0238">DNA-binding</keyword>
<evidence type="ECO:0000256" key="1">
    <source>
        <dbReference type="ARBA" id="ARBA00023125"/>
    </source>
</evidence>
<dbReference type="InterPro" id="IPR038969">
    <property type="entry name" value="FEN"/>
</dbReference>
<feature type="domain" description="5'-3' exonuclease" evidence="2">
    <location>
        <begin position="1"/>
        <end position="110"/>
    </location>
</feature>
<name>A0A438DFQ0_VITVI</name>
<dbReference type="SMART" id="SM00279">
    <property type="entry name" value="HhH2"/>
    <property type="match status" value="1"/>
</dbReference>
<dbReference type="GO" id="GO:0003677">
    <property type="term" value="F:DNA binding"/>
    <property type="evidence" value="ECO:0007669"/>
    <property type="project" value="UniProtKB-KW"/>
</dbReference>
<dbReference type="FunFam" id="1.10.150.20:FF:000003">
    <property type="entry name" value="DNA polymerase I"/>
    <property type="match status" value="1"/>
</dbReference>
<evidence type="ECO:0000313" key="4">
    <source>
        <dbReference type="Proteomes" id="UP000288805"/>
    </source>
</evidence>
<organism evidence="3 4">
    <name type="scientific">Vitis vinifera</name>
    <name type="common">Grape</name>
    <dbReference type="NCBI Taxonomy" id="29760"/>
    <lineage>
        <taxon>Eukaryota</taxon>
        <taxon>Viridiplantae</taxon>
        <taxon>Streptophyta</taxon>
        <taxon>Embryophyta</taxon>
        <taxon>Tracheophyta</taxon>
        <taxon>Spermatophyta</taxon>
        <taxon>Magnoliopsida</taxon>
        <taxon>eudicotyledons</taxon>
        <taxon>Gunneridae</taxon>
        <taxon>Pentapetalae</taxon>
        <taxon>rosids</taxon>
        <taxon>Vitales</taxon>
        <taxon>Vitaceae</taxon>
        <taxon>Viteae</taxon>
        <taxon>Vitis</taxon>
    </lineage>
</organism>